<evidence type="ECO:0000313" key="2">
    <source>
        <dbReference type="EMBL" id="SFK65779.1"/>
    </source>
</evidence>
<dbReference type="PANTHER" id="PTHR43355:SF2">
    <property type="entry name" value="FLAVIN REDUCTASE (NADPH)"/>
    <property type="match status" value="1"/>
</dbReference>
<dbReference type="CDD" id="cd05244">
    <property type="entry name" value="BVR-B_like_SDR_a"/>
    <property type="match status" value="1"/>
</dbReference>
<dbReference type="RefSeq" id="WP_091715503.1">
    <property type="nucleotide sequence ID" value="NZ_FOSH01000018.1"/>
</dbReference>
<keyword evidence="3" id="KW-1185">Reference proteome</keyword>
<feature type="domain" description="NAD(P)-binding" evidence="1">
    <location>
        <begin position="8"/>
        <end position="192"/>
    </location>
</feature>
<dbReference type="GO" id="GO:0016646">
    <property type="term" value="F:oxidoreductase activity, acting on the CH-NH group of donors, NAD or NADP as acceptor"/>
    <property type="evidence" value="ECO:0007669"/>
    <property type="project" value="TreeGrafter"/>
</dbReference>
<evidence type="ECO:0000259" key="1">
    <source>
        <dbReference type="Pfam" id="PF13460"/>
    </source>
</evidence>
<dbReference type="SUPFAM" id="SSF51735">
    <property type="entry name" value="NAD(P)-binding Rossmann-fold domains"/>
    <property type="match status" value="1"/>
</dbReference>
<dbReference type="InterPro" id="IPR016040">
    <property type="entry name" value="NAD(P)-bd_dom"/>
</dbReference>
<dbReference type="OrthoDB" id="9801773at2"/>
<dbReference type="AlphaFoldDB" id="A0A1I4BCJ3"/>
<dbReference type="InterPro" id="IPR036291">
    <property type="entry name" value="NAD(P)-bd_dom_sf"/>
</dbReference>
<gene>
    <name evidence="2" type="ORF">SAMN04488079_11831</name>
</gene>
<dbReference type="Gene3D" id="3.40.50.720">
    <property type="entry name" value="NAD(P)-binding Rossmann-like Domain"/>
    <property type="match status" value="1"/>
</dbReference>
<dbReference type="InterPro" id="IPR051606">
    <property type="entry name" value="Polyketide_Oxido-like"/>
</dbReference>
<proteinExistence type="predicted"/>
<name>A0A1I4BCJ3_9GAMM</name>
<dbReference type="PANTHER" id="PTHR43355">
    <property type="entry name" value="FLAVIN REDUCTASE (NADPH)"/>
    <property type="match status" value="1"/>
</dbReference>
<organism evidence="2 3">
    <name type="scientific">Methylophaga sulfidovorans</name>
    <dbReference type="NCBI Taxonomy" id="45496"/>
    <lineage>
        <taxon>Bacteria</taxon>
        <taxon>Pseudomonadati</taxon>
        <taxon>Pseudomonadota</taxon>
        <taxon>Gammaproteobacteria</taxon>
        <taxon>Thiotrichales</taxon>
        <taxon>Piscirickettsiaceae</taxon>
        <taxon>Methylophaga</taxon>
    </lineage>
</organism>
<dbReference type="EMBL" id="FOSH01000018">
    <property type="protein sequence ID" value="SFK65779.1"/>
    <property type="molecule type" value="Genomic_DNA"/>
</dbReference>
<protein>
    <recommendedName>
        <fullName evidence="1">NAD(P)-binding domain-containing protein</fullName>
    </recommendedName>
</protein>
<dbReference type="STRING" id="45496.SAMN04488079_11831"/>
<dbReference type="Pfam" id="PF13460">
    <property type="entry name" value="NAD_binding_10"/>
    <property type="match status" value="1"/>
</dbReference>
<evidence type="ECO:0000313" key="3">
    <source>
        <dbReference type="Proteomes" id="UP000198924"/>
    </source>
</evidence>
<reference evidence="3" key="1">
    <citation type="submission" date="2016-10" db="EMBL/GenBank/DDBJ databases">
        <authorList>
            <person name="Varghese N."/>
            <person name="Submissions S."/>
        </authorList>
    </citation>
    <scope>NUCLEOTIDE SEQUENCE [LARGE SCALE GENOMIC DNA]</scope>
    <source>
        <strain evidence="3">DSM 11578</strain>
    </source>
</reference>
<dbReference type="Proteomes" id="UP000198924">
    <property type="component" value="Unassembled WGS sequence"/>
</dbReference>
<sequence length="203" mass="22058">MSHIAVIGASGEVGSRIVKELSDRHHQITAISRHPENIPSLPGVTALKADLYNTDEIVQLLKGHDAVVSAVKFVDADAQQIIDVVKQSGVQRYLVVGGAGSLEVQPGLLLIDTPEFPEVFKTEATKGAEFLDEIQKETNLNWTFLSPSALLGPGERTGKFRLGKDTLLTTGSGSHISYEDYAVALVDEIENPQHPRQRFTVGY</sequence>
<accession>A0A1I4BCJ3</accession>